<comment type="cofactor">
    <cofactor evidence="1">
        <name>FAD</name>
        <dbReference type="ChEBI" id="CHEBI:57692"/>
    </cofactor>
</comment>
<dbReference type="SUPFAM" id="SSF51905">
    <property type="entry name" value="FAD/NAD(P)-binding domain"/>
    <property type="match status" value="3"/>
</dbReference>
<evidence type="ECO:0000256" key="5">
    <source>
        <dbReference type="ARBA" id="ARBA00023002"/>
    </source>
</evidence>
<organism evidence="6 7">
    <name type="scientific">Lithohypha guttulata</name>
    <dbReference type="NCBI Taxonomy" id="1690604"/>
    <lineage>
        <taxon>Eukaryota</taxon>
        <taxon>Fungi</taxon>
        <taxon>Dikarya</taxon>
        <taxon>Ascomycota</taxon>
        <taxon>Pezizomycotina</taxon>
        <taxon>Eurotiomycetes</taxon>
        <taxon>Chaetothyriomycetidae</taxon>
        <taxon>Chaetothyriales</taxon>
        <taxon>Trichomeriaceae</taxon>
        <taxon>Lithohypha</taxon>
    </lineage>
</organism>
<evidence type="ECO:0000256" key="1">
    <source>
        <dbReference type="ARBA" id="ARBA00001974"/>
    </source>
</evidence>
<gene>
    <name evidence="6" type="ORF">LTR24_000252</name>
</gene>
<dbReference type="InterPro" id="IPR036188">
    <property type="entry name" value="FAD/NAD-bd_sf"/>
</dbReference>
<comment type="caution">
    <text evidence="6">The sequence shown here is derived from an EMBL/GenBank/DDBJ whole genome shotgun (WGS) entry which is preliminary data.</text>
</comment>
<dbReference type="InterPro" id="IPR020946">
    <property type="entry name" value="Flavin_mOase-like"/>
</dbReference>
<dbReference type="Proteomes" id="UP001345013">
    <property type="component" value="Unassembled WGS sequence"/>
</dbReference>
<dbReference type="Pfam" id="PF00743">
    <property type="entry name" value="FMO-like"/>
    <property type="match status" value="1"/>
</dbReference>
<evidence type="ECO:0000256" key="3">
    <source>
        <dbReference type="ARBA" id="ARBA00022630"/>
    </source>
</evidence>
<evidence type="ECO:0000313" key="6">
    <source>
        <dbReference type="EMBL" id="KAK5102342.1"/>
    </source>
</evidence>
<dbReference type="PANTHER" id="PTHR42877">
    <property type="entry name" value="L-ORNITHINE N(5)-MONOOXYGENASE-RELATED"/>
    <property type="match status" value="1"/>
</dbReference>
<dbReference type="Gene3D" id="3.50.50.60">
    <property type="entry name" value="FAD/NAD(P)-binding domain"/>
    <property type="match status" value="2"/>
</dbReference>
<keyword evidence="7" id="KW-1185">Reference proteome</keyword>
<evidence type="ECO:0008006" key="8">
    <source>
        <dbReference type="Google" id="ProtNLM"/>
    </source>
</evidence>
<keyword evidence="3" id="KW-0285">Flavoprotein</keyword>
<accession>A0ABR0KP61</accession>
<protein>
    <recommendedName>
        <fullName evidence="8">Flavin-containing monooxygenase</fullName>
    </recommendedName>
</protein>
<dbReference type="PANTHER" id="PTHR42877:SF8">
    <property type="entry name" value="MONOOXYGENASE"/>
    <property type="match status" value="1"/>
</dbReference>
<reference evidence="6 7" key="1">
    <citation type="submission" date="2023-08" db="EMBL/GenBank/DDBJ databases">
        <title>Black Yeasts Isolated from many extreme environments.</title>
        <authorList>
            <person name="Coleine C."/>
            <person name="Stajich J.E."/>
            <person name="Selbmann L."/>
        </authorList>
    </citation>
    <scope>NUCLEOTIDE SEQUENCE [LARGE SCALE GENOMIC DNA]</scope>
    <source>
        <strain evidence="6 7">CCFEE 5885</strain>
    </source>
</reference>
<evidence type="ECO:0000256" key="4">
    <source>
        <dbReference type="ARBA" id="ARBA00022827"/>
    </source>
</evidence>
<evidence type="ECO:0000256" key="2">
    <source>
        <dbReference type="ARBA" id="ARBA00010139"/>
    </source>
</evidence>
<dbReference type="InterPro" id="IPR051209">
    <property type="entry name" value="FAD-bind_Monooxygenase_sf"/>
</dbReference>
<keyword evidence="5" id="KW-0560">Oxidoreductase</keyword>
<dbReference type="EMBL" id="JAVRRG010000002">
    <property type="protein sequence ID" value="KAK5102342.1"/>
    <property type="molecule type" value="Genomic_DNA"/>
</dbReference>
<name>A0ABR0KP61_9EURO</name>
<proteinExistence type="inferred from homology"/>
<keyword evidence="4" id="KW-0274">FAD</keyword>
<comment type="similarity">
    <text evidence="2">Belongs to the FAD-binding monooxygenase family.</text>
</comment>
<sequence>MGDAGPPESSQTEMPSVVAGMGGIGQGFAYPEATPEGPYKVLQQYHSKPRKLRVACVGAGASGLCLAYKMEKMMVSGSWELTLFDKNEQFGGTWYENTYPGVACDIPSHLYTFTFDPNPNWSHYFAYGGEIQKYFEDFAERFGSKKYMKLNTKVMECRWNKDAGIWHITLKNMKTNEEWHDWAHCVVNGTGILNNWKWPDIEGIHDFQGPLMHSAAWNHDVDLSGKTAAVIGNGSTAVQIVPQLQRMCKNVQNYMRSSTWISPPFGAGALASDLTKGQDVDPGHRQYEFTEADKRKFKEDPEYHLSFRKRIEAEINGLFGMYRQGSELSNQFRQIITDEMIRRMGEGHEELKKRIIPKWAPGCRRISPGDGYLEALVQPNVENIFSGIKKVTKEGILTEDGVEHKFDILVCATGFHVAFKPAFKVINGEGKSVQEDWGESVNLYMGVSAPRFPNYYTIVGPGATWSNGTLLPSIENTIEYSVKCMRKMQHEQIKAMAVQQAALDDMYAHFDEFHKNTVWQEECRSWFKDGKIKNRIYLWPGSTIHFLKSIKDPRWEDYDYDYRYKNRFAFLGNGDVKATVTQDVDGLSRYVRASDHEWTVD</sequence>
<evidence type="ECO:0000313" key="7">
    <source>
        <dbReference type="Proteomes" id="UP001345013"/>
    </source>
</evidence>